<gene>
    <name evidence="4" type="ORF">DB1_37540</name>
    <name evidence="5" type="ORF">LaLC_09670</name>
    <name evidence="6" type="ORF">LamDB_06690</name>
    <name evidence="3" type="ORF">TuanDB_19770</name>
</gene>
<dbReference type="HAMAP" id="MF_01126">
    <property type="entry name" value="UPF0298"/>
    <property type="match status" value="1"/>
</dbReference>
<evidence type="ECO:0000313" key="5">
    <source>
        <dbReference type="EMBL" id="GEU11276.1"/>
    </source>
</evidence>
<evidence type="ECO:0000313" key="6">
    <source>
        <dbReference type="EMBL" id="GEU17146.1"/>
    </source>
</evidence>
<evidence type="ECO:0000256" key="1">
    <source>
        <dbReference type="ARBA" id="ARBA00022490"/>
    </source>
</evidence>
<dbReference type="EMBL" id="BLEW01000001">
    <property type="protein sequence ID" value="GEU11276.1"/>
    <property type="molecule type" value="Genomic_DNA"/>
</dbReference>
<protein>
    <recommendedName>
        <fullName evidence="2">UPF0298 protein DB1_37540</fullName>
    </recommendedName>
</protein>
<dbReference type="EMBL" id="BLET01000085">
    <property type="protein sequence ID" value="GET96851.1"/>
    <property type="molecule type" value="Genomic_DNA"/>
</dbReference>
<dbReference type="AlphaFoldDB" id="A0A640MC49"/>
<reference evidence="5" key="1">
    <citation type="submission" date="2019-12" db="EMBL/GenBank/DDBJ databases">
        <title>Epidemiological and comparative genomic analysis of Bacillus anthracis isolated from northern Vietnam.</title>
        <authorList>
            <person name="Hoang T.T.H."/>
            <person name="Dang D.A."/>
            <person name="Pham M.H."/>
            <person name="Luong M.H."/>
            <person name="Tran N.D."/>
            <person name="Nguyen T.H."/>
            <person name="Nguyen T.T."/>
            <person name="Inoue S."/>
            <person name="Morikawa S."/>
            <person name="Okutani A."/>
        </authorList>
    </citation>
    <scope>NUCLEOTIDE SEQUENCE</scope>
    <source>
        <strain evidence="4">DB</strain>
        <strain evidence="5">LaLC</strain>
        <strain evidence="6">LamDB</strain>
        <strain evidence="3">TuanDB</strain>
    </source>
</reference>
<organism evidence="5">
    <name type="scientific">Bacillus anthracis</name>
    <name type="common">anthrax bacterium</name>
    <dbReference type="NCBI Taxonomy" id="1392"/>
    <lineage>
        <taxon>Bacteria</taxon>
        <taxon>Bacillati</taxon>
        <taxon>Bacillota</taxon>
        <taxon>Bacilli</taxon>
        <taxon>Bacillales</taxon>
        <taxon>Bacillaceae</taxon>
        <taxon>Bacillus</taxon>
        <taxon>Bacillus cereus group</taxon>
    </lineage>
</organism>
<dbReference type="Pfam" id="PF09902">
    <property type="entry name" value="DUF2129"/>
    <property type="match status" value="1"/>
</dbReference>
<reference evidence="5" key="2">
    <citation type="submission" date="2019-12" db="EMBL/GenBank/DDBJ databases">
        <authorList>
            <person name="Hoang T.H.H."/>
            <person name="Okutani A."/>
        </authorList>
    </citation>
    <scope>NUCLEOTIDE SEQUENCE</scope>
    <source>
        <strain evidence="4">DB</strain>
        <strain evidence="5">LaLC</strain>
        <strain evidence="6">LamDB</strain>
    </source>
</reference>
<dbReference type="EMBL" id="BLEU01000005">
    <property type="protein sequence ID" value="GEU01973.1"/>
    <property type="molecule type" value="Genomic_DNA"/>
</dbReference>
<evidence type="ECO:0000313" key="4">
    <source>
        <dbReference type="EMBL" id="GEU01973.1"/>
    </source>
</evidence>
<dbReference type="InterPro" id="IPR016979">
    <property type="entry name" value="DUF2129"/>
</dbReference>
<dbReference type="EMBL" id="BLEX01000001">
    <property type="protein sequence ID" value="GEU17146.1"/>
    <property type="molecule type" value="Genomic_DNA"/>
</dbReference>
<sequence>MEKIMFGQRQSMIVYLHSLKHAKILRKYGNIHYISKRLKYAVVYCDMEQIEHMMQKLNKLPFVKKIEQSYRPYLKTEFENSRPDRAKEYDYS</sequence>
<comment type="caution">
    <text evidence="5">The sequence shown here is derived from an EMBL/GenBank/DDBJ whole genome shotgun (WGS) entry which is preliminary data.</text>
</comment>
<name>A0A640MC49_BACAN</name>
<keyword evidence="1 2" id="KW-0963">Cytoplasm</keyword>
<dbReference type="GO" id="GO:0005737">
    <property type="term" value="C:cytoplasm"/>
    <property type="evidence" value="ECO:0007669"/>
    <property type="project" value="UniProtKB-SubCell"/>
</dbReference>
<accession>A0A640MC49</accession>
<dbReference type="NCBIfam" id="NF002777">
    <property type="entry name" value="PRK02886.1"/>
    <property type="match status" value="1"/>
</dbReference>
<proteinExistence type="inferred from homology"/>
<evidence type="ECO:0000313" key="3">
    <source>
        <dbReference type="EMBL" id="GET96851.1"/>
    </source>
</evidence>
<comment type="subcellular location">
    <subcellularLocation>
        <location evidence="2">Cytoplasm</location>
    </subcellularLocation>
</comment>
<comment type="similarity">
    <text evidence="2">Belongs to the UPF0298 family.</text>
</comment>
<dbReference type="PIRSF" id="PIRSF031653">
    <property type="entry name" value="UCP031653"/>
    <property type="match status" value="1"/>
</dbReference>
<evidence type="ECO:0000256" key="2">
    <source>
        <dbReference type="HAMAP-Rule" id="MF_01126"/>
    </source>
</evidence>